<dbReference type="InterPro" id="IPR006350">
    <property type="entry name" value="Intron_endoG1"/>
</dbReference>
<feature type="domain" description="GIY-YIG" evidence="7">
    <location>
        <begin position="14"/>
        <end position="103"/>
    </location>
</feature>
<reference evidence="9 10" key="1">
    <citation type="submission" date="2020-12" db="EMBL/GenBank/DDBJ databases">
        <title>Metabolic potential, ecology and presence of endohyphal bacteria is reflected in genomic diversity of Mucoromycotina.</title>
        <authorList>
            <person name="Muszewska A."/>
            <person name="Okrasinska A."/>
            <person name="Steczkiewicz K."/>
            <person name="Drgas O."/>
            <person name="Orlowska M."/>
            <person name="Perlinska-Lenart U."/>
            <person name="Aleksandrzak-Piekarczyk T."/>
            <person name="Szatraj K."/>
            <person name="Zielenkiewicz U."/>
            <person name="Pilsyk S."/>
            <person name="Malc E."/>
            <person name="Mieczkowski P."/>
            <person name="Kruszewska J.S."/>
            <person name="Biernat P."/>
            <person name="Pawlowska J."/>
        </authorList>
    </citation>
    <scope>NUCLEOTIDE SEQUENCE [LARGE SCALE GENOMIC DNA]</scope>
    <source>
        <strain evidence="9 10">CBS 142.35</strain>
    </source>
</reference>
<dbReference type="Pfam" id="PF01541">
    <property type="entry name" value="GIY-YIG"/>
    <property type="match status" value="1"/>
</dbReference>
<gene>
    <name evidence="9" type="ORF">INT45_000674</name>
</gene>
<evidence type="ECO:0000256" key="4">
    <source>
        <dbReference type="ARBA" id="ARBA00022801"/>
    </source>
</evidence>
<dbReference type="SMART" id="SM00497">
    <property type="entry name" value="IENR1"/>
    <property type="match status" value="1"/>
</dbReference>
<dbReference type="AlphaFoldDB" id="A0A8H7VG72"/>
<dbReference type="GO" id="GO:0003677">
    <property type="term" value="F:DNA binding"/>
    <property type="evidence" value="ECO:0007669"/>
    <property type="project" value="InterPro"/>
</dbReference>
<feature type="transmembrane region" description="Helical" evidence="6">
    <location>
        <begin position="316"/>
        <end position="336"/>
    </location>
</feature>
<keyword evidence="10" id="KW-1185">Reference proteome</keyword>
<dbReference type="GO" id="GO:0004519">
    <property type="term" value="F:endonuclease activity"/>
    <property type="evidence" value="ECO:0007669"/>
    <property type="project" value="UniProtKB-KW"/>
</dbReference>
<keyword evidence="2" id="KW-0540">Nuclease</keyword>
<dbReference type="Pfam" id="PF07453">
    <property type="entry name" value="NUMOD1"/>
    <property type="match status" value="1"/>
</dbReference>
<dbReference type="PROSITE" id="PS50164">
    <property type="entry name" value="GIY_YIG"/>
    <property type="match status" value="1"/>
</dbReference>
<dbReference type="Pfam" id="PF07460">
    <property type="entry name" value="NUMOD3"/>
    <property type="match status" value="3"/>
</dbReference>
<evidence type="ECO:0000313" key="9">
    <source>
        <dbReference type="EMBL" id="KAG2217702.1"/>
    </source>
</evidence>
<protein>
    <recommendedName>
        <fullName evidence="11">GIY-YIG endonuclease</fullName>
    </recommendedName>
</protein>
<keyword evidence="6" id="KW-0472">Membrane</keyword>
<evidence type="ECO:0000256" key="3">
    <source>
        <dbReference type="ARBA" id="ARBA00022759"/>
    </source>
</evidence>
<dbReference type="InterPro" id="IPR036927">
    <property type="entry name" value="Cyt_c_oxase-like_su1_sf"/>
</dbReference>
<dbReference type="Gene3D" id="1.20.210.10">
    <property type="entry name" value="Cytochrome c oxidase-like, subunit I domain"/>
    <property type="match status" value="1"/>
</dbReference>
<keyword evidence="6" id="KW-0812">Transmembrane</keyword>
<evidence type="ECO:0000256" key="1">
    <source>
        <dbReference type="ARBA" id="ARBA00010045"/>
    </source>
</evidence>
<dbReference type="GO" id="GO:0005739">
    <property type="term" value="C:mitochondrion"/>
    <property type="evidence" value="ECO:0007669"/>
    <property type="project" value="UniProtKB-ARBA"/>
</dbReference>
<feature type="compositionally biased region" description="Gly residues" evidence="5">
    <location>
        <begin position="151"/>
        <end position="164"/>
    </location>
</feature>
<sequence>MLTDKDSILNDYNNQSGIYLIHNLVNGKQYVGSAINLKRRLYSYYSPSKLIDNRHISNSILKYGHDSFTISILDLVEKNDNIKVDLLNKEQYYIDLLKPALNINPTAGSSLGFKHSDETKALLAKLRTGKSLSDETKQLLSELFSSPGPVGPGGVSAGRSPGRGGELNPFWGKTHNLDTLTKMKLSKIGVPRGVDPSTPEGQGAAPRALELNPMYGREKSPEFIEQMHKDKHGSNNPMWGKTHSEDTLNKMRKSVYVYDALTMELVKEYNSLVTAKKDLKMGYDTLKKYLNSNKPFKGMPRRIPDYPDAYSGWNLVSSYGSIISIVASLVFLYALYDLLARQEYNLANNYWYVPQFFSSSRAIGATSTATTLEWSLTSPPSFHTVNSLPTQS</sequence>
<dbReference type="InterPro" id="IPR003611">
    <property type="entry name" value="NUMOD3"/>
</dbReference>
<dbReference type="InterPro" id="IPR035901">
    <property type="entry name" value="GIY-YIG_endonuc_sf"/>
</dbReference>
<dbReference type="OrthoDB" id="5381460at2759"/>
<dbReference type="SUPFAM" id="SSF64496">
    <property type="entry name" value="DNA-binding domain of intron-encoded endonucleases"/>
    <property type="match status" value="2"/>
</dbReference>
<dbReference type="GO" id="GO:0004129">
    <property type="term" value="F:cytochrome-c oxidase activity"/>
    <property type="evidence" value="ECO:0007669"/>
    <property type="project" value="InterPro"/>
</dbReference>
<evidence type="ECO:0000259" key="7">
    <source>
        <dbReference type="PROSITE" id="PS50164"/>
    </source>
</evidence>
<dbReference type="SMART" id="SM00465">
    <property type="entry name" value="GIYc"/>
    <property type="match status" value="1"/>
</dbReference>
<proteinExistence type="predicted"/>
<dbReference type="NCBIfam" id="TIGR01453">
    <property type="entry name" value="grpIintron_endo"/>
    <property type="match status" value="1"/>
</dbReference>
<comment type="caution">
    <text evidence="9">The sequence shown here is derived from an EMBL/GenBank/DDBJ whole genome shotgun (WGS) entry which is preliminary data.</text>
</comment>
<feature type="domain" description="Cytochrome oxidase subunit I profile" evidence="8">
    <location>
        <begin position="296"/>
        <end position="392"/>
    </location>
</feature>
<dbReference type="CDD" id="cd10445">
    <property type="entry name" value="GIY-YIG_bI1_like"/>
    <property type="match status" value="1"/>
</dbReference>
<dbReference type="Gene3D" id="3.40.1440.10">
    <property type="entry name" value="GIY-YIG endonuclease"/>
    <property type="match status" value="1"/>
</dbReference>
<keyword evidence="3" id="KW-0255">Endonuclease</keyword>
<evidence type="ECO:0008006" key="11">
    <source>
        <dbReference type="Google" id="ProtNLM"/>
    </source>
</evidence>
<keyword evidence="4" id="KW-0378">Hydrolase</keyword>
<dbReference type="GO" id="GO:0016787">
    <property type="term" value="F:hydrolase activity"/>
    <property type="evidence" value="ECO:0007669"/>
    <property type="project" value="UniProtKB-KW"/>
</dbReference>
<evidence type="ECO:0000256" key="2">
    <source>
        <dbReference type="ARBA" id="ARBA00022722"/>
    </source>
</evidence>
<dbReference type="SMART" id="SM00496">
    <property type="entry name" value="IENR2"/>
    <property type="match status" value="4"/>
</dbReference>
<dbReference type="Proteomes" id="UP000646827">
    <property type="component" value="Unassembled WGS sequence"/>
</dbReference>
<keyword evidence="6" id="KW-1133">Transmembrane helix</keyword>
<evidence type="ECO:0000259" key="8">
    <source>
        <dbReference type="PROSITE" id="PS50855"/>
    </source>
</evidence>
<evidence type="ECO:0000313" key="10">
    <source>
        <dbReference type="Proteomes" id="UP000646827"/>
    </source>
</evidence>
<dbReference type="InterPro" id="IPR010896">
    <property type="entry name" value="NUMOD1"/>
</dbReference>
<dbReference type="SUPFAM" id="SSF81442">
    <property type="entry name" value="Cytochrome c oxidase subunit I-like"/>
    <property type="match status" value="1"/>
</dbReference>
<dbReference type="PROSITE" id="PS50855">
    <property type="entry name" value="COX1"/>
    <property type="match status" value="1"/>
</dbReference>
<evidence type="ECO:0000256" key="6">
    <source>
        <dbReference type="SAM" id="Phobius"/>
    </source>
</evidence>
<feature type="region of interest" description="Disordered" evidence="5">
    <location>
        <begin position="144"/>
        <end position="164"/>
    </location>
</feature>
<dbReference type="SUPFAM" id="SSF82771">
    <property type="entry name" value="GIY-YIG endonuclease"/>
    <property type="match status" value="1"/>
</dbReference>
<dbReference type="EMBL" id="JAEPRB010000279">
    <property type="protein sequence ID" value="KAG2217702.1"/>
    <property type="molecule type" value="Genomic_DNA"/>
</dbReference>
<evidence type="ECO:0000256" key="5">
    <source>
        <dbReference type="SAM" id="MobiDB-lite"/>
    </source>
</evidence>
<dbReference type="InterPro" id="IPR000305">
    <property type="entry name" value="GIY-YIG_endonuc"/>
</dbReference>
<dbReference type="InterPro" id="IPR023616">
    <property type="entry name" value="Cyt_c_oxase-like_su1_dom"/>
</dbReference>
<organism evidence="9 10">
    <name type="scientific">Circinella minor</name>
    <dbReference type="NCBI Taxonomy" id="1195481"/>
    <lineage>
        <taxon>Eukaryota</taxon>
        <taxon>Fungi</taxon>
        <taxon>Fungi incertae sedis</taxon>
        <taxon>Mucoromycota</taxon>
        <taxon>Mucoromycotina</taxon>
        <taxon>Mucoromycetes</taxon>
        <taxon>Mucorales</taxon>
        <taxon>Lichtheimiaceae</taxon>
        <taxon>Circinella</taxon>
    </lineage>
</organism>
<accession>A0A8H7VG72</accession>
<name>A0A8H7VG72_9FUNG</name>
<dbReference type="InterPro" id="IPR003647">
    <property type="entry name" value="Intron_nuc_1_rpt"/>
</dbReference>
<comment type="similarity">
    <text evidence="1">To endonucleases of group I introns of fungi and phage.</text>
</comment>